<dbReference type="HOGENOM" id="CLU_011226_14_2_1"/>
<gene>
    <name evidence="4" type="ORF">HMPREF1541_01477</name>
</gene>
<reference evidence="4 5" key="1">
    <citation type="submission" date="2013-03" db="EMBL/GenBank/DDBJ databases">
        <title>The Genome Sequence of Phialophora europaea CBS 101466.</title>
        <authorList>
            <consortium name="The Broad Institute Genomics Platform"/>
            <person name="Cuomo C."/>
            <person name="de Hoog S."/>
            <person name="Gorbushina A."/>
            <person name="Walker B."/>
            <person name="Young S.K."/>
            <person name="Zeng Q."/>
            <person name="Gargeya S."/>
            <person name="Fitzgerald M."/>
            <person name="Haas B."/>
            <person name="Abouelleil A."/>
            <person name="Allen A.W."/>
            <person name="Alvarado L."/>
            <person name="Arachchi H.M."/>
            <person name="Berlin A.M."/>
            <person name="Chapman S.B."/>
            <person name="Gainer-Dewar J."/>
            <person name="Goldberg J."/>
            <person name="Griggs A."/>
            <person name="Gujja S."/>
            <person name="Hansen M."/>
            <person name="Howarth C."/>
            <person name="Imamovic A."/>
            <person name="Ireland A."/>
            <person name="Larimer J."/>
            <person name="McCowan C."/>
            <person name="Murphy C."/>
            <person name="Pearson M."/>
            <person name="Poon T.W."/>
            <person name="Priest M."/>
            <person name="Roberts A."/>
            <person name="Saif S."/>
            <person name="Shea T."/>
            <person name="Sisk P."/>
            <person name="Sykes S."/>
            <person name="Wortman J."/>
            <person name="Nusbaum C."/>
            <person name="Birren B."/>
        </authorList>
    </citation>
    <scope>NUCLEOTIDE SEQUENCE [LARGE SCALE GENOMIC DNA]</scope>
    <source>
        <strain evidence="4 5">CBS 101466</strain>
    </source>
</reference>
<dbReference type="AlphaFoldDB" id="W2S2P8"/>
<dbReference type="OrthoDB" id="422574at2759"/>
<dbReference type="InterPro" id="IPR036249">
    <property type="entry name" value="Thioredoxin-like_sf"/>
</dbReference>
<feature type="domain" description="GST N-terminal" evidence="2">
    <location>
        <begin position="2"/>
        <end position="83"/>
    </location>
</feature>
<dbReference type="PROSITE" id="PS50405">
    <property type="entry name" value="GST_CTER"/>
    <property type="match status" value="1"/>
</dbReference>
<dbReference type="InParanoid" id="W2S2P8"/>
<evidence type="ECO:0000313" key="5">
    <source>
        <dbReference type="Proteomes" id="UP000030752"/>
    </source>
</evidence>
<organism evidence="4 5">
    <name type="scientific">Cyphellophora europaea (strain CBS 101466)</name>
    <name type="common">Phialophora europaea</name>
    <dbReference type="NCBI Taxonomy" id="1220924"/>
    <lineage>
        <taxon>Eukaryota</taxon>
        <taxon>Fungi</taxon>
        <taxon>Dikarya</taxon>
        <taxon>Ascomycota</taxon>
        <taxon>Pezizomycotina</taxon>
        <taxon>Eurotiomycetes</taxon>
        <taxon>Chaetothyriomycetidae</taxon>
        <taxon>Chaetothyriales</taxon>
        <taxon>Cyphellophoraceae</taxon>
        <taxon>Cyphellophora</taxon>
    </lineage>
</organism>
<dbReference type="GeneID" id="19968816"/>
<dbReference type="Proteomes" id="UP000030752">
    <property type="component" value="Unassembled WGS sequence"/>
</dbReference>
<dbReference type="PANTHER" id="PTHR44051:SF3">
    <property type="entry name" value="TRANSCRIPTIONAL REGULATOR URE2"/>
    <property type="match status" value="1"/>
</dbReference>
<name>W2S2P8_CYPE1</name>
<dbReference type="STRING" id="1220924.W2S2P8"/>
<proteinExistence type="inferred from homology"/>
<dbReference type="VEuPathDB" id="FungiDB:HMPREF1541_01477"/>
<dbReference type="SUPFAM" id="SSF52833">
    <property type="entry name" value="Thioredoxin-like"/>
    <property type="match status" value="1"/>
</dbReference>
<feature type="domain" description="GST C-terminal" evidence="3">
    <location>
        <begin position="89"/>
        <end position="222"/>
    </location>
</feature>
<evidence type="ECO:0000259" key="3">
    <source>
        <dbReference type="PROSITE" id="PS50405"/>
    </source>
</evidence>
<keyword evidence="5" id="KW-1185">Reference proteome</keyword>
<evidence type="ECO:0000313" key="4">
    <source>
        <dbReference type="EMBL" id="ETN42323.1"/>
    </source>
</evidence>
<dbReference type="PROSITE" id="PS50404">
    <property type="entry name" value="GST_NTER"/>
    <property type="match status" value="1"/>
</dbReference>
<dbReference type="InterPro" id="IPR004046">
    <property type="entry name" value="GST_C"/>
</dbReference>
<dbReference type="InterPro" id="IPR040079">
    <property type="entry name" value="Glutathione_S-Trfase"/>
</dbReference>
<dbReference type="Gene3D" id="1.20.1050.10">
    <property type="match status" value="1"/>
</dbReference>
<comment type="similarity">
    <text evidence="1">Belongs to the GST superfamily.</text>
</comment>
<dbReference type="EMBL" id="KB822718">
    <property type="protein sequence ID" value="ETN42323.1"/>
    <property type="molecule type" value="Genomic_DNA"/>
</dbReference>
<dbReference type="InterPro" id="IPR036282">
    <property type="entry name" value="Glutathione-S-Trfase_C_sf"/>
</dbReference>
<dbReference type="SFLD" id="SFLDG00358">
    <property type="entry name" value="Main_(cytGST)"/>
    <property type="match status" value="1"/>
</dbReference>
<accession>W2S2P8</accession>
<dbReference type="PANTHER" id="PTHR44051">
    <property type="entry name" value="GLUTATHIONE S-TRANSFERASE-RELATED"/>
    <property type="match status" value="1"/>
</dbReference>
<dbReference type="SUPFAM" id="SSF47616">
    <property type="entry name" value="GST C-terminal domain-like"/>
    <property type="match status" value="1"/>
</dbReference>
<dbReference type="Pfam" id="PF14497">
    <property type="entry name" value="GST_C_3"/>
    <property type="match status" value="1"/>
</dbReference>
<dbReference type="InterPro" id="IPR010987">
    <property type="entry name" value="Glutathione-S-Trfase_C-like"/>
</dbReference>
<dbReference type="Pfam" id="PF02798">
    <property type="entry name" value="GST_N"/>
    <property type="match status" value="1"/>
</dbReference>
<evidence type="ECO:0008006" key="6">
    <source>
        <dbReference type="Google" id="ProtNLM"/>
    </source>
</evidence>
<protein>
    <recommendedName>
        <fullName evidence="6">Glutathione S-transferase</fullName>
    </recommendedName>
</protein>
<dbReference type="CDD" id="cd03048">
    <property type="entry name" value="GST_N_Ure2p_like"/>
    <property type="match status" value="1"/>
</dbReference>
<evidence type="ECO:0000256" key="1">
    <source>
        <dbReference type="ARBA" id="ARBA00007409"/>
    </source>
</evidence>
<dbReference type="SFLD" id="SFLDS00019">
    <property type="entry name" value="Glutathione_Transferase_(cytos"/>
    <property type="match status" value="1"/>
</dbReference>
<evidence type="ECO:0000259" key="2">
    <source>
        <dbReference type="PROSITE" id="PS50404"/>
    </source>
</evidence>
<dbReference type="RefSeq" id="XP_008714059.1">
    <property type="nucleotide sequence ID" value="XM_008715837.1"/>
</dbReference>
<dbReference type="SFLD" id="SFLDG01151">
    <property type="entry name" value="Main.2:_Nu-like"/>
    <property type="match status" value="1"/>
</dbReference>
<dbReference type="eggNOG" id="KOG0867">
    <property type="taxonomic scope" value="Eukaryota"/>
</dbReference>
<dbReference type="Gene3D" id="3.40.30.10">
    <property type="entry name" value="Glutaredoxin"/>
    <property type="match status" value="1"/>
</dbReference>
<sequence>MQPITVWGHWGAPNPWKVIIILKELKLPYTHRLIELSDVKKEPLISVNPNGRLPAIEDPNTGVKLWESGAIILYLVEQYDTEGKISNYTQADRMETQQWLLFQASGQGPCLGQLAWFARFHAEKLPSAIDRYAQEAERLVKVLDSCLEKSKWLVGDKCTYADLSFVTWAHVADGLFKQLGTAEVLDRSPNYVKWLDEMKSRPSVRECLEAITAGRAEHGLPP</sequence>
<dbReference type="InterPro" id="IPR004045">
    <property type="entry name" value="Glutathione_S-Trfase_N"/>
</dbReference>